<dbReference type="RefSeq" id="WP_073163784.1">
    <property type="nucleotide sequence ID" value="NZ_FQUW01000011.1"/>
</dbReference>
<accession>A0A1M4XEM1</accession>
<protein>
    <recommendedName>
        <fullName evidence="1">DUF7863 domain-containing protein</fullName>
    </recommendedName>
</protein>
<reference evidence="3" key="1">
    <citation type="submission" date="2016-11" db="EMBL/GenBank/DDBJ databases">
        <authorList>
            <person name="Varghese N."/>
            <person name="Submissions S."/>
        </authorList>
    </citation>
    <scope>NUCLEOTIDE SEQUENCE [LARGE SCALE GENOMIC DNA]</scope>
    <source>
        <strain evidence="3">DSM 11792</strain>
    </source>
</reference>
<feature type="domain" description="DUF7863" evidence="1">
    <location>
        <begin position="224"/>
        <end position="379"/>
    </location>
</feature>
<proteinExistence type="predicted"/>
<evidence type="ECO:0000313" key="2">
    <source>
        <dbReference type="EMBL" id="SHE91935.1"/>
    </source>
</evidence>
<dbReference type="Proteomes" id="UP000184196">
    <property type="component" value="Unassembled WGS sequence"/>
</dbReference>
<dbReference type="OrthoDB" id="2015940at2"/>
<dbReference type="EMBL" id="FQUW01000011">
    <property type="protein sequence ID" value="SHE91935.1"/>
    <property type="molecule type" value="Genomic_DNA"/>
</dbReference>
<evidence type="ECO:0000313" key="3">
    <source>
        <dbReference type="Proteomes" id="UP000184196"/>
    </source>
</evidence>
<keyword evidence="3" id="KW-1185">Reference proteome</keyword>
<gene>
    <name evidence="2" type="ORF">SAMN02745218_01068</name>
</gene>
<dbReference type="AlphaFoldDB" id="A0A1M4XEM1"/>
<dbReference type="InterPro" id="IPR057185">
    <property type="entry name" value="DUF7863"/>
</dbReference>
<dbReference type="Pfam" id="PF25263">
    <property type="entry name" value="DUF7863"/>
    <property type="match status" value="1"/>
</dbReference>
<name>A0A1M4XEM1_9FIRM</name>
<evidence type="ECO:0000259" key="1">
    <source>
        <dbReference type="Pfam" id="PF25263"/>
    </source>
</evidence>
<organism evidence="2 3">
    <name type="scientific">Desulfofundulus australicus DSM 11792</name>
    <dbReference type="NCBI Taxonomy" id="1121425"/>
    <lineage>
        <taxon>Bacteria</taxon>
        <taxon>Bacillati</taxon>
        <taxon>Bacillota</taxon>
        <taxon>Clostridia</taxon>
        <taxon>Eubacteriales</taxon>
        <taxon>Peptococcaceae</taxon>
        <taxon>Desulfofundulus</taxon>
    </lineage>
</organism>
<dbReference type="NCBIfam" id="NF033445">
    <property type="entry name" value="BREX_PglZ_4"/>
    <property type="match status" value="1"/>
</dbReference>
<sequence>MREFKEIASLLDFIKNEAKVPTRYPARFILVRGLDAWQELLKSLRLEVDEVFTLSTLCTNDDTFPYVEGIIPILKGMKTTKILVLPLAECLRFTGEFRPVLRELATWEDVGYKRVYIPLMELDDIFGYEMNMIAQSWQERLPEVLSFTNGGKVKITVLPFKLKRSTCNMVTGIKAYLEAWEKGGQGELILVTGCAPYLSLSGRVGNFEVRVYQSGYDFLKERAQDFLKCEPGWGTERQWQWLAGEIKDGEDFNALAARILNVNRYDLDQLSLRWGTFDPDRKWLFWIWSKLRAPAGTLFHMVLKDNNDVNQLEEAVANQPFKEKLDLVLLEERKELLKRLGIKEMPASFWQLFAQLKDPLDKLQVLTGLTYREKIQVILAVKELLEKDRERNIWWPYLEIVYPELAYYLTPFSHEDHFLSEYFQSYTYSRILDTPREKLLTMARQAAEEKKIWTFPTRESILEKYSQNIFKFWIDGMGLEWLGLWKGLLSRNEEIKLEVVVARTNLPTTSEYNKGWHKEEEVDRRLDDLAHKYNYQFPASLVEEIKVIAEDVEKMVQLLKEKGEVIITSDHGLTRFAFAGGKSTPPQGAQIHKWGRYAELRESSEEYAIYSTNWINDGRRIFLAVHEKFEGGAWSSGEVHGGATLEECLVPVIRLWMVRKDGAVASPKIAIFTSVVKLNIRGEGCLEVELTAPVEEVTLQVAGQVYSGVPEGGKWVIEIKNLKAGKYRGRLEYERGFLGEIEFEVARGLMEEDLGL</sequence>